<dbReference type="PANTHER" id="PTHR11139:SF69">
    <property type="entry name" value="SERINE_THREONINE-PROTEIN KINASE ATR"/>
    <property type="match status" value="1"/>
</dbReference>
<comment type="caution">
    <text evidence="8">The sequence shown here is derived from an EMBL/GenBank/DDBJ whole genome shotgun (WGS) entry which is preliminary data.</text>
</comment>
<keyword evidence="3" id="KW-0723">Serine/threonine-protein kinase</keyword>
<evidence type="ECO:0000256" key="5">
    <source>
        <dbReference type="ARBA" id="ARBA00022777"/>
    </source>
</evidence>
<keyword evidence="5" id="KW-0418">Kinase</keyword>
<evidence type="ECO:0000256" key="6">
    <source>
        <dbReference type="ARBA" id="ARBA00023242"/>
    </source>
</evidence>
<dbReference type="GO" id="GO:0005634">
    <property type="term" value="C:nucleus"/>
    <property type="evidence" value="ECO:0007669"/>
    <property type="project" value="UniProtKB-SubCell"/>
</dbReference>
<evidence type="ECO:0000313" key="8">
    <source>
        <dbReference type="EMBL" id="GFR46173.1"/>
    </source>
</evidence>
<evidence type="ECO:0000256" key="3">
    <source>
        <dbReference type="ARBA" id="ARBA00022527"/>
    </source>
</evidence>
<dbReference type="GO" id="GO:0006281">
    <property type="term" value="P:DNA repair"/>
    <property type="evidence" value="ECO:0007669"/>
    <property type="project" value="TreeGrafter"/>
</dbReference>
<evidence type="ECO:0000259" key="7">
    <source>
        <dbReference type="Pfam" id="PF25030"/>
    </source>
</evidence>
<proteinExistence type="predicted"/>
<evidence type="ECO:0000256" key="2">
    <source>
        <dbReference type="ARBA" id="ARBA00012513"/>
    </source>
</evidence>
<dbReference type="GO" id="GO:0000077">
    <property type="term" value="P:DNA damage checkpoint signaling"/>
    <property type="evidence" value="ECO:0007669"/>
    <property type="project" value="TreeGrafter"/>
</dbReference>
<dbReference type="AlphaFoldDB" id="A0AAD3HMJ4"/>
<keyword evidence="6" id="KW-0539">Nucleus</keyword>
<protein>
    <recommendedName>
        <fullName evidence="2">non-specific serine/threonine protein kinase</fullName>
        <ecNumber evidence="2">2.7.11.1</ecNumber>
    </recommendedName>
</protein>
<keyword evidence="9" id="KW-1185">Reference proteome</keyword>
<sequence length="311" mass="33170">GGGAAGASPEPEGLYWEIRPDIRPLVKPYLTTKYTLQEREPGRGRFDPDSFLSGPALFCGVPRPTYRRWLTLWIRAMLRFAVGPHQAAFNALTVVMSLDLPLMTFMLPQVVHAVLVSGCPAATEAVRREVVAVLQAGAAGPAEADGQLELYLQALFGLLDVLGRWVKDAWQAGGGDGSQLLGAAAGGEDEGEVPQRAQCVRAFIESIPKETLARAASRCGAHARAVQTFEAHMRSEAMRAAQQQPGRPLPSSGGLNAAAEVTRPQYKNINADVSFLLEAYGQLGEPDGLAGLCAMRPGGLSEADQVLVAER</sequence>
<dbReference type="GO" id="GO:0004674">
    <property type="term" value="F:protein serine/threonine kinase activity"/>
    <property type="evidence" value="ECO:0007669"/>
    <property type="project" value="UniProtKB-KW"/>
</dbReference>
<dbReference type="EC" id="2.7.11.1" evidence="2"/>
<comment type="subcellular location">
    <subcellularLocation>
        <location evidence="1">Nucleus</location>
    </subcellularLocation>
</comment>
<gene>
    <name evidence="8" type="ORF">Agub_g7701</name>
</gene>
<dbReference type="GO" id="GO:0000723">
    <property type="term" value="P:telomere maintenance"/>
    <property type="evidence" value="ECO:0007669"/>
    <property type="project" value="TreeGrafter"/>
</dbReference>
<dbReference type="Proteomes" id="UP001054857">
    <property type="component" value="Unassembled WGS sequence"/>
</dbReference>
<dbReference type="GO" id="GO:0005694">
    <property type="term" value="C:chromosome"/>
    <property type="evidence" value="ECO:0007669"/>
    <property type="project" value="TreeGrafter"/>
</dbReference>
<evidence type="ECO:0000313" key="9">
    <source>
        <dbReference type="Proteomes" id="UP001054857"/>
    </source>
</evidence>
<organism evidence="8 9">
    <name type="scientific">Astrephomene gubernaculifera</name>
    <dbReference type="NCBI Taxonomy" id="47775"/>
    <lineage>
        <taxon>Eukaryota</taxon>
        <taxon>Viridiplantae</taxon>
        <taxon>Chlorophyta</taxon>
        <taxon>core chlorophytes</taxon>
        <taxon>Chlorophyceae</taxon>
        <taxon>CS clade</taxon>
        <taxon>Chlamydomonadales</taxon>
        <taxon>Astrephomenaceae</taxon>
        <taxon>Astrephomene</taxon>
    </lineage>
</organism>
<feature type="domain" description="Serine/threonine-protein kinase ATR-like M-HEAT region" evidence="7">
    <location>
        <begin position="64"/>
        <end position="242"/>
    </location>
</feature>
<dbReference type="InterPro" id="IPR050517">
    <property type="entry name" value="DDR_Repair_Kinase"/>
</dbReference>
<dbReference type="EMBL" id="BMAR01000013">
    <property type="protein sequence ID" value="GFR46173.1"/>
    <property type="molecule type" value="Genomic_DNA"/>
</dbReference>
<keyword evidence="4" id="KW-0227">DNA damage</keyword>
<reference evidence="8 9" key="1">
    <citation type="journal article" date="2021" name="Sci. Rep.">
        <title>Genome sequencing of the multicellular alga Astrephomene provides insights into convergent evolution of germ-soma differentiation.</title>
        <authorList>
            <person name="Yamashita S."/>
            <person name="Yamamoto K."/>
            <person name="Matsuzaki R."/>
            <person name="Suzuki S."/>
            <person name="Yamaguchi H."/>
            <person name="Hirooka S."/>
            <person name="Minakuchi Y."/>
            <person name="Miyagishima S."/>
            <person name="Kawachi M."/>
            <person name="Toyoda A."/>
            <person name="Nozaki H."/>
        </authorList>
    </citation>
    <scope>NUCLEOTIDE SEQUENCE [LARGE SCALE GENOMIC DNA]</scope>
    <source>
        <strain evidence="8 9">NIES-4017</strain>
    </source>
</reference>
<dbReference type="PANTHER" id="PTHR11139">
    <property type="entry name" value="ATAXIA TELANGIECTASIA MUTATED ATM -RELATED"/>
    <property type="match status" value="1"/>
</dbReference>
<accession>A0AAD3HMJ4</accession>
<name>A0AAD3HMJ4_9CHLO</name>
<evidence type="ECO:0000256" key="1">
    <source>
        <dbReference type="ARBA" id="ARBA00004123"/>
    </source>
</evidence>
<evidence type="ECO:0000256" key="4">
    <source>
        <dbReference type="ARBA" id="ARBA00022763"/>
    </source>
</evidence>
<dbReference type="InterPro" id="IPR056802">
    <property type="entry name" value="ATR-like_M-HEAT"/>
</dbReference>
<feature type="non-terminal residue" evidence="8">
    <location>
        <position position="311"/>
    </location>
</feature>
<feature type="non-terminal residue" evidence="8">
    <location>
        <position position="1"/>
    </location>
</feature>
<dbReference type="Pfam" id="PF25030">
    <property type="entry name" value="M-HEAT_ATR"/>
    <property type="match status" value="1"/>
</dbReference>
<keyword evidence="5" id="KW-0808">Transferase</keyword>